<dbReference type="CDD" id="cd09616">
    <property type="entry name" value="Peptidase_C12_UCH_L1_L3"/>
    <property type="match status" value="1"/>
</dbReference>
<dbReference type="Pfam" id="PF01088">
    <property type="entry name" value="Peptidase_C12"/>
    <property type="match status" value="1"/>
</dbReference>
<dbReference type="EMBL" id="CAXLJM020000146">
    <property type="protein sequence ID" value="CAL8141463.1"/>
    <property type="molecule type" value="Genomic_DNA"/>
</dbReference>
<dbReference type="InterPro" id="IPR057254">
    <property type="entry name" value="UCH_AS"/>
</dbReference>
<dbReference type="InterPro" id="IPR036959">
    <property type="entry name" value="Peptidase_C12_UCH_sf"/>
</dbReference>
<keyword evidence="6 7" id="KW-0788">Thiol protease</keyword>
<dbReference type="Gene3D" id="3.40.532.10">
    <property type="entry name" value="Peptidase C12, ubiquitin carboxyl-terminal hydrolase"/>
    <property type="match status" value="1"/>
</dbReference>
<name>A0ABP1S2M4_9HEXA</name>
<feature type="active site" description="Nucleophile" evidence="7">
    <location>
        <position position="99"/>
    </location>
</feature>
<dbReference type="Proteomes" id="UP001642540">
    <property type="component" value="Unassembled WGS sequence"/>
</dbReference>
<evidence type="ECO:0000256" key="7">
    <source>
        <dbReference type="PROSITE-ProRule" id="PRU01393"/>
    </source>
</evidence>
<dbReference type="PRINTS" id="PR00707">
    <property type="entry name" value="UBCTHYDRLASE"/>
</dbReference>
<dbReference type="EC" id="3.4.19.12" evidence="8"/>
<feature type="site" description="Important for enzyme activity" evidence="7">
    <location>
        <position position="188"/>
    </location>
</feature>
<keyword evidence="11" id="KW-1185">Reference proteome</keyword>
<accession>A0ABP1S2M4</accession>
<keyword evidence="3 7" id="KW-0645">Protease</keyword>
<dbReference type="InterPro" id="IPR001578">
    <property type="entry name" value="Peptidase_C12_UCH"/>
</dbReference>
<evidence type="ECO:0000256" key="5">
    <source>
        <dbReference type="ARBA" id="ARBA00022801"/>
    </source>
</evidence>
<evidence type="ECO:0000313" key="10">
    <source>
        <dbReference type="EMBL" id="CAL8141463.1"/>
    </source>
</evidence>
<dbReference type="PROSITE" id="PS00140">
    <property type="entry name" value="UCH_1"/>
    <property type="match status" value="1"/>
</dbReference>
<protein>
    <recommendedName>
        <fullName evidence="8">Ubiquitin carboxyl-terminal hydrolase</fullName>
        <ecNumber evidence="8">3.4.19.12</ecNumber>
    </recommendedName>
</protein>
<dbReference type="PANTHER" id="PTHR10589">
    <property type="entry name" value="UBIQUITIN CARBOXYL-TERMINAL HYDROLASE"/>
    <property type="match status" value="1"/>
</dbReference>
<keyword evidence="4 7" id="KW-0833">Ubl conjugation pathway</keyword>
<dbReference type="PROSITE" id="PS52048">
    <property type="entry name" value="UCH_DOMAIN"/>
    <property type="match status" value="1"/>
</dbReference>
<evidence type="ECO:0000256" key="1">
    <source>
        <dbReference type="ARBA" id="ARBA00000707"/>
    </source>
</evidence>
<feature type="domain" description="UCH catalytic" evidence="9">
    <location>
        <begin position="10"/>
        <end position="233"/>
    </location>
</feature>
<evidence type="ECO:0000256" key="4">
    <source>
        <dbReference type="ARBA" id="ARBA00022786"/>
    </source>
</evidence>
<proteinExistence type="inferred from homology"/>
<evidence type="ECO:0000256" key="6">
    <source>
        <dbReference type="ARBA" id="ARBA00022807"/>
    </source>
</evidence>
<sequence>MAESPVSGIRWVPLESNPEVLTKYSRILGAKQGQWVDVFALDNDSLQDIPKPVNAVILLFPISESYDKFCKEKDDNLKLKGQEISKNLFYMKQYVGNACGTIGILHSLANNDDVVQLADGSTLKEFIVKTDGMTAEDRGKELEKFNRIASAHSEIATEGQTAPPASDEHLVTHFVAFVHKDGNLYELDGRRMGPVNHGPTIPEHLLKDAAVICKQRIDLDPTEYRFTIVALTTGKV</sequence>
<comment type="catalytic activity">
    <reaction evidence="1 7 8">
        <text>Thiol-dependent hydrolysis of ester, thioester, amide, peptide and isopeptide bonds formed by the C-terminal Gly of ubiquitin (a 76-residue protein attached to proteins as an intracellular targeting signal).</text>
        <dbReference type="EC" id="3.4.19.12"/>
    </reaction>
</comment>
<evidence type="ECO:0000259" key="9">
    <source>
        <dbReference type="PROSITE" id="PS52048"/>
    </source>
</evidence>
<reference evidence="10 11" key="1">
    <citation type="submission" date="2024-08" db="EMBL/GenBank/DDBJ databases">
        <authorList>
            <person name="Cucini C."/>
            <person name="Frati F."/>
        </authorList>
    </citation>
    <scope>NUCLEOTIDE SEQUENCE [LARGE SCALE GENOMIC DNA]</scope>
</reference>
<comment type="caution">
    <text evidence="10">The sequence shown here is derived from an EMBL/GenBank/DDBJ whole genome shotgun (WGS) entry which is preliminary data.</text>
</comment>
<comment type="similarity">
    <text evidence="2 7 8">Belongs to the peptidase C12 family.</text>
</comment>
<dbReference type="InterPro" id="IPR038765">
    <property type="entry name" value="Papain-like_cys_pep_sf"/>
</dbReference>
<evidence type="ECO:0000256" key="3">
    <source>
        <dbReference type="ARBA" id="ARBA00022670"/>
    </source>
</evidence>
<feature type="site" description="Transition state stabilizer" evidence="7">
    <location>
        <position position="93"/>
    </location>
</feature>
<evidence type="ECO:0000256" key="8">
    <source>
        <dbReference type="RuleBase" id="RU361215"/>
    </source>
</evidence>
<dbReference type="PANTHER" id="PTHR10589:SF17">
    <property type="entry name" value="UBIQUITIN CARBOXYL-TERMINAL HYDROLASE"/>
    <property type="match status" value="1"/>
</dbReference>
<evidence type="ECO:0000256" key="2">
    <source>
        <dbReference type="ARBA" id="ARBA00009326"/>
    </source>
</evidence>
<organism evidence="10 11">
    <name type="scientific">Orchesella dallaii</name>
    <dbReference type="NCBI Taxonomy" id="48710"/>
    <lineage>
        <taxon>Eukaryota</taxon>
        <taxon>Metazoa</taxon>
        <taxon>Ecdysozoa</taxon>
        <taxon>Arthropoda</taxon>
        <taxon>Hexapoda</taxon>
        <taxon>Collembola</taxon>
        <taxon>Entomobryomorpha</taxon>
        <taxon>Entomobryoidea</taxon>
        <taxon>Orchesellidae</taxon>
        <taxon>Orchesellinae</taxon>
        <taxon>Orchesella</taxon>
    </lineage>
</organism>
<keyword evidence="5 7" id="KW-0378">Hydrolase</keyword>
<gene>
    <name evidence="10" type="ORF">ODALV1_LOCUS28728</name>
</gene>
<dbReference type="SUPFAM" id="SSF54001">
    <property type="entry name" value="Cysteine proteinases"/>
    <property type="match status" value="1"/>
</dbReference>
<evidence type="ECO:0000313" key="11">
    <source>
        <dbReference type="Proteomes" id="UP001642540"/>
    </source>
</evidence>
<feature type="active site" description="Proton donor" evidence="7">
    <location>
        <position position="173"/>
    </location>
</feature>